<evidence type="ECO:0000256" key="3">
    <source>
        <dbReference type="ARBA" id="ARBA00022723"/>
    </source>
</evidence>
<dbReference type="OrthoDB" id="9803707at2"/>
<dbReference type="InterPro" id="IPR045854">
    <property type="entry name" value="NO2/SO3_Rdtase_4Fe4S_sf"/>
</dbReference>
<keyword evidence="3" id="KW-0479">Metal-binding</keyword>
<keyword evidence="6" id="KW-0411">Iron-sulfur</keyword>
<dbReference type="InterPro" id="IPR006067">
    <property type="entry name" value="NO2/SO3_Rdtase_4Fe4S_dom"/>
</dbReference>
<keyword evidence="2" id="KW-0349">Heme</keyword>
<evidence type="ECO:0000256" key="1">
    <source>
        <dbReference type="ARBA" id="ARBA00022485"/>
    </source>
</evidence>
<evidence type="ECO:0000256" key="2">
    <source>
        <dbReference type="ARBA" id="ARBA00022617"/>
    </source>
</evidence>
<dbReference type="GO" id="GO:0016491">
    <property type="term" value="F:oxidoreductase activity"/>
    <property type="evidence" value="ECO:0007669"/>
    <property type="project" value="UniProtKB-KW"/>
</dbReference>
<organism evidence="9 10">
    <name type="scientific">Megasphaera stantonii</name>
    <dbReference type="NCBI Taxonomy" id="2144175"/>
    <lineage>
        <taxon>Bacteria</taxon>
        <taxon>Bacillati</taxon>
        <taxon>Bacillota</taxon>
        <taxon>Negativicutes</taxon>
        <taxon>Veillonellales</taxon>
        <taxon>Veillonellaceae</taxon>
        <taxon>Megasphaera</taxon>
    </lineage>
</organism>
<keyword evidence="10" id="KW-1185">Reference proteome</keyword>
<feature type="domain" description="Nitrite/sulphite reductase 4Fe-4S" evidence="7">
    <location>
        <begin position="122"/>
        <end position="268"/>
    </location>
</feature>
<reference evidence="9 10" key="1">
    <citation type="submission" date="2018-05" db="EMBL/GenBank/DDBJ databases">
        <title>Complete genome sequence of Megasphaera sp. AJH120T, isolated from the ceca of a chicken.</title>
        <authorList>
            <person name="Maki J."/>
            <person name="Looft T."/>
        </authorList>
    </citation>
    <scope>NUCLEOTIDE SEQUENCE [LARGE SCALE GENOMIC DNA]</scope>
    <source>
        <strain evidence="9 10">AJH120</strain>
    </source>
</reference>
<keyword evidence="4" id="KW-0560">Oxidoreductase</keyword>
<dbReference type="Proteomes" id="UP000254337">
    <property type="component" value="Chromosome"/>
</dbReference>
<proteinExistence type="predicted"/>
<dbReference type="GO" id="GO:0046872">
    <property type="term" value="F:metal ion binding"/>
    <property type="evidence" value="ECO:0007669"/>
    <property type="project" value="UniProtKB-KW"/>
</dbReference>
<dbReference type="GO" id="GO:0020037">
    <property type="term" value="F:heme binding"/>
    <property type="evidence" value="ECO:0007669"/>
    <property type="project" value="InterPro"/>
</dbReference>
<dbReference type="Pfam" id="PF01077">
    <property type="entry name" value="NIR_SIR"/>
    <property type="match status" value="1"/>
</dbReference>
<dbReference type="PANTHER" id="PTHR32439">
    <property type="entry name" value="FERREDOXIN--NITRITE REDUCTASE, CHLOROPLASTIC"/>
    <property type="match status" value="1"/>
</dbReference>
<dbReference type="SUPFAM" id="SSF56014">
    <property type="entry name" value="Nitrite and sulphite reductase 4Fe-4S domain-like"/>
    <property type="match status" value="2"/>
</dbReference>
<dbReference type="Gene3D" id="3.30.413.10">
    <property type="entry name" value="Sulfite Reductase Hemoprotein, domain 1"/>
    <property type="match status" value="2"/>
</dbReference>
<dbReference type="RefSeq" id="WP_107195275.1">
    <property type="nucleotide sequence ID" value="NZ_CP029462.1"/>
</dbReference>
<accession>A0A346B205</accession>
<dbReference type="AlphaFoldDB" id="A0A346B205"/>
<gene>
    <name evidence="9" type="ORF">DKB62_11565</name>
</gene>
<dbReference type="KEGG" id="meg:DKB62_11565"/>
<dbReference type="PANTHER" id="PTHR32439:SF9">
    <property type="entry name" value="BLR3264 PROTEIN"/>
    <property type="match status" value="1"/>
</dbReference>
<sequence>MITISEETKKTFQDRYPEFEDACQAFFRQELPAGQYKGISGKYGSYAERGGNSGMLRMRFSGGRVTKDQIAFLARAIDTYHVQLAHFTTAQAIQYHKMDGPSILSLYKECLDHGIYCIGGGGDNPRNITASPLRGVDPKEFFDVSPYVDAAASFILTLIPELHLPRKYKIAFSNGTDNESHATFKDLGFLAKKNGTFDVYAAGGLGAANPRLGVKVGEDVAPTKILYYIDAFAQMFMAHGDYKNRARARSRFMPVNLGDEEFCKTFQTFLKQSQEKDLSFIPQEYVVAKKAPSSAKPNIARIHSQKQDNLYYVEYHPLGGTPDMAVFKKALQFLSDVEDAELRLNTDESLYAVNLTAEEAIAFAAITEEDTAKNTFEKSVCCIGAAICQQGLRDSHGMWLRTVKALRGSGVDTSYLPKLHISGCPSSCAAQQIGAIGLRGAAKKVDGDMKPAFTVFAGGTYATPTQERFGAQIGVITEDNIPAFLTALAETLKTKGQTFDEWYGAHTDEFASLVSSFE</sequence>
<keyword evidence="1" id="KW-0004">4Fe-4S</keyword>
<dbReference type="EMBL" id="CP029462">
    <property type="protein sequence ID" value="AXL22148.1"/>
    <property type="molecule type" value="Genomic_DNA"/>
</dbReference>
<evidence type="ECO:0000256" key="6">
    <source>
        <dbReference type="ARBA" id="ARBA00023014"/>
    </source>
</evidence>
<evidence type="ECO:0000313" key="10">
    <source>
        <dbReference type="Proteomes" id="UP000254337"/>
    </source>
</evidence>
<evidence type="ECO:0000259" key="8">
    <source>
        <dbReference type="Pfam" id="PF03460"/>
    </source>
</evidence>
<feature type="domain" description="Nitrite/Sulfite reductase ferredoxin-like" evidence="8">
    <location>
        <begin position="49"/>
        <end position="100"/>
    </location>
</feature>
<evidence type="ECO:0000259" key="7">
    <source>
        <dbReference type="Pfam" id="PF01077"/>
    </source>
</evidence>
<dbReference type="InterPro" id="IPR051329">
    <property type="entry name" value="NIR_SIR_4Fe-4S"/>
</dbReference>
<evidence type="ECO:0000256" key="5">
    <source>
        <dbReference type="ARBA" id="ARBA00023004"/>
    </source>
</evidence>
<protein>
    <submittedName>
        <fullName evidence="9">Nitrite/sulfite reductase</fullName>
    </submittedName>
</protein>
<name>A0A346B205_9FIRM</name>
<dbReference type="GO" id="GO:0051539">
    <property type="term" value="F:4 iron, 4 sulfur cluster binding"/>
    <property type="evidence" value="ECO:0007669"/>
    <property type="project" value="UniProtKB-KW"/>
</dbReference>
<dbReference type="SUPFAM" id="SSF55124">
    <property type="entry name" value="Nitrite/Sulfite reductase N-terminal domain-like"/>
    <property type="match status" value="1"/>
</dbReference>
<evidence type="ECO:0000313" key="9">
    <source>
        <dbReference type="EMBL" id="AXL22148.1"/>
    </source>
</evidence>
<dbReference type="Gene3D" id="3.90.480.10">
    <property type="entry name" value="Sulfite Reductase Hemoprotein,Domain 2"/>
    <property type="match status" value="1"/>
</dbReference>
<dbReference type="Pfam" id="PF03460">
    <property type="entry name" value="NIR_SIR_ferr"/>
    <property type="match status" value="1"/>
</dbReference>
<dbReference type="InterPro" id="IPR005117">
    <property type="entry name" value="NiRdtase/SiRdtase_haem-b_fer"/>
</dbReference>
<evidence type="ECO:0000256" key="4">
    <source>
        <dbReference type="ARBA" id="ARBA00023002"/>
    </source>
</evidence>
<keyword evidence="5" id="KW-0408">Iron</keyword>
<dbReference type="InterPro" id="IPR036136">
    <property type="entry name" value="Nit/Sulf_reduc_fer-like_dom_sf"/>
</dbReference>